<dbReference type="InterPro" id="IPR040198">
    <property type="entry name" value="Fido_containing"/>
</dbReference>
<proteinExistence type="predicted"/>
<dbReference type="GO" id="GO:0005524">
    <property type="term" value="F:ATP binding"/>
    <property type="evidence" value="ECO:0007669"/>
    <property type="project" value="UniProtKB-KW"/>
</dbReference>
<dbReference type="InterPro" id="IPR036597">
    <property type="entry name" value="Fido-like_dom_sf"/>
</dbReference>
<dbReference type="Proteomes" id="UP001301326">
    <property type="component" value="Chromosome"/>
</dbReference>
<dbReference type="PANTHER" id="PTHR13504:SF38">
    <property type="entry name" value="FIDO DOMAIN-CONTAINING PROTEIN"/>
    <property type="match status" value="1"/>
</dbReference>
<protein>
    <submittedName>
        <fullName evidence="4">Fic family protein</fullName>
    </submittedName>
</protein>
<dbReference type="EMBL" id="CP124756">
    <property type="protein sequence ID" value="WGZ94234.1"/>
    <property type="molecule type" value="Genomic_DNA"/>
</dbReference>
<sequence>MADNLTFGGYVADIEVLQPKVADKMADNLSNHKDLILQVLRELGEPAALSDIKAKLNGIPERTLHRWLAQWVATGEVQTSGQKRGRRYFLPTQRSLLPPATSAHLLFSAVALPFIERIRQPLMTRSPCTYDTKWFDAYQPNETFYLDVGQRQRLMQQGRKITDELPAGTYAQRIFTRMLIDLSYNSSRLEGNTYSLLDTQKLLLEGLEADNKLDEEKIMLLNHKDAIRFLVEGINRMEISTDNIRSLHYLLADGLVVAGAAGQIRSDSVRIASSTYMPMDNRERLEAQLTRIADKAQLIHDPFEQSFFLLVHIAYLQAFIDVNKRTARLACNIPLVRHNLVPLSFNDIDKDDYASAVLVTYEQHETRPLAELYVWSYLRSCQLYSVTAEAIGIDPLRVQYRQTRRGVIRDIVQHTLHGETLERYIQQQVAALVPAIHQEKFMADLRYDLEHLAPHNIAGMGFSRQELEQWQKTIRSR</sequence>
<organism evidence="4">
    <name type="scientific">Candidatus Thiothrix putei</name>
    <dbReference type="NCBI Taxonomy" id="3080811"/>
    <lineage>
        <taxon>Bacteria</taxon>
        <taxon>Pseudomonadati</taxon>
        <taxon>Pseudomonadota</taxon>
        <taxon>Gammaproteobacteria</taxon>
        <taxon>Thiotrichales</taxon>
        <taxon>Thiotrichaceae</taxon>
        <taxon>Thiothrix</taxon>
    </lineage>
</organism>
<dbReference type="KEGG" id="tput:QJT81_21060"/>
<reference evidence="4" key="1">
    <citation type="journal article" date="2023" name="Int. J. Mol. Sci.">
        <title>Metagenomics Revealed a New Genus 'Candidatus Thiocaldithrix dubininis' gen. nov., sp. nov. and a New Species 'Candidatus Thiothrix putei' sp. nov. in the Family Thiotrichaceae, Some Members of Which Have Traits of Both Na+- and H+-Motive Energetics.</title>
        <authorList>
            <person name="Ravin N.V."/>
            <person name="Muntyan M.S."/>
            <person name="Smolyakov D.D."/>
            <person name="Rudenko T.S."/>
            <person name="Beletsky A.V."/>
            <person name="Mardanov A.V."/>
            <person name="Grabovich M.Y."/>
        </authorList>
    </citation>
    <scope>NUCLEOTIDE SEQUENCE</scope>
    <source>
        <strain evidence="4">GKL-02</strain>
    </source>
</reference>
<dbReference type="Gene3D" id="1.10.3290.10">
    <property type="entry name" value="Fido-like domain"/>
    <property type="match status" value="1"/>
</dbReference>
<evidence type="ECO:0000259" key="3">
    <source>
        <dbReference type="PROSITE" id="PS51459"/>
    </source>
</evidence>
<accession>A0AA95HFN9</accession>
<evidence type="ECO:0000313" key="4">
    <source>
        <dbReference type="EMBL" id="WGZ94234.1"/>
    </source>
</evidence>
<dbReference type="InterPro" id="IPR003812">
    <property type="entry name" value="Fido"/>
</dbReference>
<gene>
    <name evidence="4" type="ORF">QJT81_21060</name>
</gene>
<feature type="binding site" evidence="1">
    <location>
        <begin position="321"/>
        <end position="328"/>
    </location>
    <ligand>
        <name>ATP</name>
        <dbReference type="ChEBI" id="CHEBI:30616"/>
    </ligand>
</feature>
<dbReference type="PROSITE" id="PS51459">
    <property type="entry name" value="FIDO"/>
    <property type="match status" value="1"/>
</dbReference>
<dbReference type="AlphaFoldDB" id="A0AA95HFN9"/>
<dbReference type="PANTHER" id="PTHR13504">
    <property type="entry name" value="FIDO DOMAIN-CONTAINING PROTEIN DDB_G0283145"/>
    <property type="match status" value="1"/>
</dbReference>
<feature type="domain" description="Fido" evidence="3">
    <location>
        <begin position="239"/>
        <end position="375"/>
    </location>
</feature>
<feature type="site" description="Important for autoinhibition of adenylyltransferase activity" evidence="2">
    <location>
        <position position="190"/>
    </location>
</feature>
<keyword evidence="1" id="KW-0547">Nucleotide-binding</keyword>
<reference evidence="4" key="2">
    <citation type="submission" date="2023-04" db="EMBL/GenBank/DDBJ databases">
        <authorList>
            <person name="Beletskiy A.V."/>
            <person name="Mardanov A.V."/>
            <person name="Ravin N.V."/>
        </authorList>
    </citation>
    <scope>NUCLEOTIDE SEQUENCE</scope>
    <source>
        <strain evidence="4">GKL-02</strain>
    </source>
</reference>
<evidence type="ECO:0000256" key="2">
    <source>
        <dbReference type="PIRSR" id="PIRSR640198-3"/>
    </source>
</evidence>
<name>A0AA95HFN9_9GAMM</name>
<keyword evidence="1" id="KW-0067">ATP-binding</keyword>
<dbReference type="Pfam" id="PF02661">
    <property type="entry name" value="Fic"/>
    <property type="match status" value="1"/>
</dbReference>
<dbReference type="SUPFAM" id="SSF140931">
    <property type="entry name" value="Fic-like"/>
    <property type="match status" value="1"/>
</dbReference>
<evidence type="ECO:0000256" key="1">
    <source>
        <dbReference type="PIRSR" id="PIRSR640198-2"/>
    </source>
</evidence>